<dbReference type="PANTHER" id="PTHR37984:SF5">
    <property type="entry name" value="PROTEIN NYNRIN-LIKE"/>
    <property type="match status" value="1"/>
</dbReference>
<dbReference type="InterPro" id="IPR026960">
    <property type="entry name" value="RVT-Znf"/>
</dbReference>
<dbReference type="Gene3D" id="3.10.10.10">
    <property type="entry name" value="HIV Type 1 Reverse Transcriptase, subunit A, domain 1"/>
    <property type="match status" value="1"/>
</dbReference>
<dbReference type="InterPro" id="IPR043128">
    <property type="entry name" value="Rev_trsase/Diguanyl_cyclase"/>
</dbReference>
<evidence type="ECO:0000313" key="6">
    <source>
        <dbReference type="Proteomes" id="UP001151760"/>
    </source>
</evidence>
<dbReference type="PANTHER" id="PTHR37984">
    <property type="entry name" value="PROTEIN CBG26694"/>
    <property type="match status" value="1"/>
</dbReference>
<dbReference type="Gene3D" id="3.10.20.370">
    <property type="match status" value="1"/>
</dbReference>
<dbReference type="CDD" id="cd01647">
    <property type="entry name" value="RT_LTR"/>
    <property type="match status" value="1"/>
</dbReference>
<dbReference type="Gene3D" id="3.30.70.270">
    <property type="match status" value="1"/>
</dbReference>
<dbReference type="EMBL" id="BQNB010012277">
    <property type="protein sequence ID" value="GJT01525.1"/>
    <property type="molecule type" value="Genomic_DNA"/>
</dbReference>
<reference evidence="5" key="2">
    <citation type="submission" date="2022-01" db="EMBL/GenBank/DDBJ databases">
        <authorList>
            <person name="Yamashiro T."/>
            <person name="Shiraishi A."/>
            <person name="Satake H."/>
            <person name="Nakayama K."/>
        </authorList>
    </citation>
    <scope>NUCLEOTIDE SEQUENCE</scope>
</reference>
<reference evidence="5" key="1">
    <citation type="journal article" date="2022" name="Int. J. Mol. Sci.">
        <title>Draft Genome of Tanacetum Coccineum: Genomic Comparison of Closely Related Tanacetum-Family Plants.</title>
        <authorList>
            <person name="Yamashiro T."/>
            <person name="Shiraishi A."/>
            <person name="Nakayama K."/>
            <person name="Satake H."/>
        </authorList>
    </citation>
    <scope>NUCLEOTIDE SEQUENCE</scope>
</reference>
<keyword evidence="1" id="KW-0511">Multifunctional enzyme</keyword>
<protein>
    <submittedName>
        <fullName evidence="5">Retrovirus-related pol polyprotein from transposon 297 family protein</fullName>
    </submittedName>
</protein>
<dbReference type="Pfam" id="PF00078">
    <property type="entry name" value="RVT_1"/>
    <property type="match status" value="1"/>
</dbReference>
<dbReference type="InterPro" id="IPR041577">
    <property type="entry name" value="RT_RNaseH_2"/>
</dbReference>
<feature type="domain" description="Reverse transcriptase/retrotransposon-derived protein RNase H-like" evidence="4">
    <location>
        <begin position="176"/>
        <end position="249"/>
    </location>
</feature>
<accession>A0ABQ5AFS8</accession>
<name>A0ABQ5AFS8_9ASTR</name>
<proteinExistence type="predicted"/>
<dbReference type="InterPro" id="IPR043502">
    <property type="entry name" value="DNA/RNA_pol_sf"/>
</dbReference>
<dbReference type="InterPro" id="IPR000477">
    <property type="entry name" value="RT_dom"/>
</dbReference>
<evidence type="ECO:0000259" key="4">
    <source>
        <dbReference type="Pfam" id="PF17919"/>
    </source>
</evidence>
<organism evidence="5 6">
    <name type="scientific">Tanacetum coccineum</name>
    <dbReference type="NCBI Taxonomy" id="301880"/>
    <lineage>
        <taxon>Eukaryota</taxon>
        <taxon>Viridiplantae</taxon>
        <taxon>Streptophyta</taxon>
        <taxon>Embryophyta</taxon>
        <taxon>Tracheophyta</taxon>
        <taxon>Spermatophyta</taxon>
        <taxon>Magnoliopsida</taxon>
        <taxon>eudicotyledons</taxon>
        <taxon>Gunneridae</taxon>
        <taxon>Pentapetalae</taxon>
        <taxon>asterids</taxon>
        <taxon>campanulids</taxon>
        <taxon>Asterales</taxon>
        <taxon>Asteraceae</taxon>
        <taxon>Asteroideae</taxon>
        <taxon>Anthemideae</taxon>
        <taxon>Anthemidinae</taxon>
        <taxon>Tanacetum</taxon>
    </lineage>
</organism>
<dbReference type="Pfam" id="PF13966">
    <property type="entry name" value="zf-RVT"/>
    <property type="match status" value="1"/>
</dbReference>
<sequence length="548" mass="63116">MTKTELVDKKAKGLCYRCDKKFMPGHRCPVKTLQIFFIPEGDKGGKEDDQSTSLTRTRACHHFERGTEPINVRPYRYPQLQKDEIEKLVKDRSWRFCVDYRALNKSTMLDKFLIPVINELLDELHGATIFSKLDLKSGYHQIRMKGADIHKTAFHTHEGHYEFLVTTGSLFRVMVPVLGLPDISKKITIKTDTSVQGVETVLMQKGRPVAYFSQVLGPQAQLKSVYERELMAIVLAIQKWRPYLLGRTFMDLKKDSELEALRLRLETNAEGMEGYSSVDDLTMDFVEGLPRSAGYSVVMVVVDRLSPKSGLSGCRGPSTSTTPLFTPGLVQHVMKLQEDGKRRDVEFVVEDLVYLKLRPYRQVVCDLPDGLVTESPLVPAEVCVSRLNAGRRKVLIAWKDMPESEATWDGFEEVHTQFPYFHLEDKGSASIYSPSYRALYDARLAHDCTLKDMIDDNGWKWPEEWCDLFPQIYELRVPDLVPNKSDQLLWKTNKGQEVKFTVKHAYLDLTSECMKVKWFKLSWFSQCIPKHNFMLWMSIHGKHLTQDR</sequence>
<evidence type="ECO:0000313" key="5">
    <source>
        <dbReference type="EMBL" id="GJT01525.1"/>
    </source>
</evidence>
<dbReference type="Proteomes" id="UP001151760">
    <property type="component" value="Unassembled WGS sequence"/>
</dbReference>
<gene>
    <name evidence="5" type="ORF">Tco_0822694</name>
</gene>
<dbReference type="InterPro" id="IPR050951">
    <property type="entry name" value="Retrovirus_Pol_polyprotein"/>
</dbReference>
<comment type="caution">
    <text evidence="5">The sequence shown here is derived from an EMBL/GenBank/DDBJ whole genome shotgun (WGS) entry which is preliminary data.</text>
</comment>
<feature type="domain" description="Reverse transcriptase zinc-binding" evidence="3">
    <location>
        <begin position="500"/>
        <end position="548"/>
    </location>
</feature>
<dbReference type="SUPFAM" id="SSF56672">
    <property type="entry name" value="DNA/RNA polymerases"/>
    <property type="match status" value="1"/>
</dbReference>
<evidence type="ECO:0000259" key="2">
    <source>
        <dbReference type="Pfam" id="PF00078"/>
    </source>
</evidence>
<keyword evidence="6" id="KW-1185">Reference proteome</keyword>
<feature type="domain" description="Reverse transcriptase" evidence="2">
    <location>
        <begin position="91"/>
        <end position="159"/>
    </location>
</feature>
<dbReference type="Pfam" id="PF17919">
    <property type="entry name" value="RT_RNaseH_2"/>
    <property type="match status" value="1"/>
</dbReference>
<evidence type="ECO:0000259" key="3">
    <source>
        <dbReference type="Pfam" id="PF13966"/>
    </source>
</evidence>
<evidence type="ECO:0000256" key="1">
    <source>
        <dbReference type="ARBA" id="ARBA00023268"/>
    </source>
</evidence>